<dbReference type="Proteomes" id="UP000265715">
    <property type="component" value="Unassembled WGS sequence"/>
</dbReference>
<evidence type="ECO:0000313" key="1">
    <source>
        <dbReference type="EMBL" id="RIH90651.1"/>
    </source>
</evidence>
<reference evidence="1 2" key="1">
    <citation type="submission" date="2018-08" db="EMBL/GenBank/DDBJ databases">
        <title>Meiothermus terrae DSM 26712 genome sequencing project.</title>
        <authorList>
            <person name="Da Costa M.S."/>
            <person name="Albuquerque L."/>
            <person name="Raposo P."/>
            <person name="Froufe H.J.C."/>
            <person name="Barroso C.S."/>
            <person name="Egas C."/>
        </authorList>
    </citation>
    <scope>NUCLEOTIDE SEQUENCE [LARGE SCALE GENOMIC DNA]</scope>
    <source>
        <strain evidence="1 2">DSM 26712</strain>
    </source>
</reference>
<accession>A0A399F7N8</accession>
<dbReference type="EMBL" id="QXDL01000005">
    <property type="protein sequence ID" value="RIH90651.1"/>
    <property type="molecule type" value="Genomic_DNA"/>
</dbReference>
<evidence type="ECO:0000313" key="2">
    <source>
        <dbReference type="Proteomes" id="UP000265715"/>
    </source>
</evidence>
<keyword evidence="2" id="KW-1185">Reference proteome</keyword>
<sequence>MPKCRYCGQPTQGFLSFAHRECTERHTKGKAEIARRIELLPQEPDPGLALAQIKQIASDAFLAGEGLVRAALAALPKAIDNALDDHLLSAQEQRAFEALIQELGLGSRKEIQPYALRLVRAAVLRELAEGRVFEHPLPPNTPLLLQKGEKLAWVFQGVKLYEYRVHREYVSSGGGMSVRVAKGVYLRSSQIRTKPVVTERLELTDQGMLLVSTKHLYFHGRKAHRLALKKIVALDPYRDGIEVHPDGAKPRPRIYTLDDGWFAYNLITGLVGLAS</sequence>
<organism evidence="1 2">
    <name type="scientific">Calidithermus terrae</name>
    <dbReference type="NCBI Taxonomy" id="1408545"/>
    <lineage>
        <taxon>Bacteria</taxon>
        <taxon>Thermotogati</taxon>
        <taxon>Deinococcota</taxon>
        <taxon>Deinococci</taxon>
        <taxon>Thermales</taxon>
        <taxon>Thermaceae</taxon>
        <taxon>Calidithermus</taxon>
    </lineage>
</organism>
<name>A0A399F7N8_9DEIN</name>
<protein>
    <submittedName>
        <fullName evidence="1">Uncharacterized protein</fullName>
    </submittedName>
</protein>
<proteinExistence type="predicted"/>
<comment type="caution">
    <text evidence="1">The sequence shown here is derived from an EMBL/GenBank/DDBJ whole genome shotgun (WGS) entry which is preliminary data.</text>
</comment>
<dbReference type="AlphaFoldDB" id="A0A399F7N8"/>
<gene>
    <name evidence="1" type="ORF">Mterra_00253</name>
</gene>